<dbReference type="AlphaFoldDB" id="A0A1C6RTC4"/>
<reference evidence="2" key="1">
    <citation type="submission" date="2016-06" db="EMBL/GenBank/DDBJ databases">
        <authorList>
            <person name="Varghese N."/>
            <person name="Submissions Spin"/>
        </authorList>
    </citation>
    <scope>NUCLEOTIDE SEQUENCE [LARGE SCALE GENOMIC DNA]</scope>
    <source>
        <strain evidence="2">DSM 43817</strain>
    </source>
</reference>
<evidence type="ECO:0000313" key="1">
    <source>
        <dbReference type="EMBL" id="SCL20422.1"/>
    </source>
</evidence>
<gene>
    <name evidence="1" type="ORF">GA0074692_0863</name>
</gene>
<accession>A0A1C6RTC4</accession>
<sequence>MIDTQLVLKYCDVRISVQALMDAVPAGVDQPSVASELWHALTALASTEAQIAQLVPTLRDALSDVEKVLAAGPDDRIPVVDSTGALQARGPRLDALIGRRAAQVEHLRAMTRLWVTQHPDQATTTPAPR</sequence>
<dbReference type="Proteomes" id="UP000198959">
    <property type="component" value="Unassembled WGS sequence"/>
</dbReference>
<dbReference type="EMBL" id="FMHW01000002">
    <property type="protein sequence ID" value="SCL20422.1"/>
    <property type="molecule type" value="Genomic_DNA"/>
</dbReference>
<name>A0A1C6RTC4_9ACTN</name>
<dbReference type="OrthoDB" id="3391774at2"/>
<organism evidence="1 2">
    <name type="scientific">Micromonospora pallida</name>
    <dbReference type="NCBI Taxonomy" id="145854"/>
    <lineage>
        <taxon>Bacteria</taxon>
        <taxon>Bacillati</taxon>
        <taxon>Actinomycetota</taxon>
        <taxon>Actinomycetes</taxon>
        <taxon>Micromonosporales</taxon>
        <taxon>Micromonosporaceae</taxon>
        <taxon>Micromonospora</taxon>
    </lineage>
</organism>
<protein>
    <submittedName>
        <fullName evidence="1">Uncharacterized protein</fullName>
    </submittedName>
</protein>
<proteinExistence type="predicted"/>
<dbReference type="RefSeq" id="WP_091639550.1">
    <property type="nucleotide sequence ID" value="NZ_FMHW01000002.1"/>
</dbReference>
<evidence type="ECO:0000313" key="2">
    <source>
        <dbReference type="Proteomes" id="UP000198959"/>
    </source>
</evidence>
<keyword evidence="2" id="KW-1185">Reference proteome</keyword>